<dbReference type="AlphaFoldDB" id="A0A0G1RWJ8"/>
<proteinExistence type="predicted"/>
<evidence type="ECO:0000313" key="1">
    <source>
        <dbReference type="EMBL" id="KKU61496.1"/>
    </source>
</evidence>
<reference evidence="1 2" key="1">
    <citation type="journal article" date="2015" name="Nature">
        <title>rRNA introns, odd ribosomes, and small enigmatic genomes across a large radiation of phyla.</title>
        <authorList>
            <person name="Brown C.T."/>
            <person name="Hug L.A."/>
            <person name="Thomas B.C."/>
            <person name="Sharon I."/>
            <person name="Castelle C.J."/>
            <person name="Singh A."/>
            <person name="Wilkins M.J."/>
            <person name="Williams K.H."/>
            <person name="Banfield J.F."/>
        </authorList>
    </citation>
    <scope>NUCLEOTIDE SEQUENCE [LARGE SCALE GENOMIC DNA]</scope>
</reference>
<comment type="caution">
    <text evidence="1">The sequence shown here is derived from an EMBL/GenBank/DDBJ whole genome shotgun (WGS) entry which is preliminary data.</text>
</comment>
<dbReference type="EMBL" id="LCNT01000003">
    <property type="protein sequence ID" value="KKU61496.1"/>
    <property type="molecule type" value="Genomic_DNA"/>
</dbReference>
<organism evidence="1 2">
    <name type="scientific">Candidatus Beckwithbacteria bacterium GW2011_GWB1_47_15</name>
    <dbReference type="NCBI Taxonomy" id="1618371"/>
    <lineage>
        <taxon>Bacteria</taxon>
        <taxon>Candidatus Beckwithiibacteriota</taxon>
    </lineage>
</organism>
<evidence type="ECO:0000313" key="2">
    <source>
        <dbReference type="Proteomes" id="UP000033860"/>
    </source>
</evidence>
<dbReference type="Proteomes" id="UP000033860">
    <property type="component" value="Unassembled WGS sequence"/>
</dbReference>
<sequence>MPTDKHELPPESLDLKQALHEERHMLEDVETPVVTVSATYRKELAYKYQTLVHAASDVVFSRAHYSMAEAVVRASTLLGRAAHMADPTNFVSHRDWQKVQFTEKVGQLMARSKILKWVKDKVDTVARNQLPINQAITPPLIYLTGRVRCPVVSLHYEVGNILVENGREVVQVVTDPHVRPQYLTCLPSDKITYCVFDERTKKDLLKQARKMGKNIKRGQVAVTGPPVDPRIVRLGRSVKDLGKNEMVNLAVATGGLGTNMDEIRQILDQLVPLLKPPAKIRLFLYAGTHRDFRALFEDYAEDNGVRIGNLDDELAPIRILYEDSIIDANNNLIRYMFPWAHGVVTKPSGDMAYDAAAAGCFLLFLKPWGEWEENIQKRFVKRRVGYDFPPEDALEHFKSLWSRGLLNSAMSRARRLPKIFREGAKNIVRVHQGKPCRV</sequence>
<protein>
    <submittedName>
        <fullName evidence="1">Uncharacterized protein</fullName>
    </submittedName>
</protein>
<name>A0A0G1RWJ8_9BACT</name>
<gene>
    <name evidence="1" type="ORF">UX85_C0003G0155</name>
</gene>
<accession>A0A0G1RWJ8</accession>